<dbReference type="Proteomes" id="UP000001692">
    <property type="component" value="Chromosome 2"/>
</dbReference>
<dbReference type="KEGG" id="cti:RALTA_B2285"/>
<accession>B3RD87</accession>
<evidence type="ECO:0000313" key="3">
    <source>
        <dbReference type="Proteomes" id="UP000001692"/>
    </source>
</evidence>
<reference evidence="2 3" key="1">
    <citation type="journal article" date="2008" name="Genome Res.">
        <title>Genome sequence of the beta-rhizobium Cupriavidus taiwanensis and comparative genomics of rhizobia.</title>
        <authorList>
            <person name="Amadou C."/>
            <person name="Pascal G."/>
            <person name="Mangenot S."/>
            <person name="Glew M."/>
            <person name="Bontemps C."/>
            <person name="Capela D."/>
            <person name="Carrere S."/>
            <person name="Cruveiller S."/>
            <person name="Dossat C."/>
            <person name="Lajus A."/>
            <person name="Marchetti M."/>
            <person name="Poinsot V."/>
            <person name="Rouy Z."/>
            <person name="Servin B."/>
            <person name="Saad M."/>
            <person name="Schenowitz C."/>
            <person name="Barbe V."/>
            <person name="Batut J."/>
            <person name="Medigue C."/>
            <person name="Masson-Boivin C."/>
        </authorList>
    </citation>
    <scope>NUCLEOTIDE SEQUENCE [LARGE SCALE GENOMIC DNA]</scope>
    <source>
        <strain evidence="3">DSM 17343 / BCRC 17206 / CCUG 44338 / CIP 107171 / LMG 19424 / R1</strain>
    </source>
</reference>
<keyword evidence="3" id="KW-1185">Reference proteome</keyword>
<dbReference type="EMBL" id="CU633750">
    <property type="protein sequence ID" value="CAQ72862.1"/>
    <property type="molecule type" value="Genomic_DNA"/>
</dbReference>
<evidence type="ECO:0000256" key="1">
    <source>
        <dbReference type="SAM" id="MobiDB-lite"/>
    </source>
</evidence>
<sequence>MAGVDMDTMQFRGPDGAPHAGHDDSAPHRLRAVVATYRPMLQAYTLAVSPAELMALSALPAQMAASVGAAPDPRVQAHLARLRAEVHGSGIALPGAIVVAVSGGRMQCECDHLFTLTLQPRHGDRLIVIDGYERLLALAHGERRQCKTLVSAVLWRTALETAAAAPADDAANDIIDAPVAQSCAARWTNATRVWH</sequence>
<name>B3RD87_CUPTR</name>
<feature type="region of interest" description="Disordered" evidence="1">
    <location>
        <begin position="1"/>
        <end position="25"/>
    </location>
</feature>
<gene>
    <name evidence="2" type="ordered locus">RALTA_B2285</name>
</gene>
<dbReference type="AlphaFoldDB" id="B3RD87"/>
<organism evidence="2 3">
    <name type="scientific">Cupriavidus taiwanensis (strain DSM 17343 / BCRC 17206 / CCUG 44338 / CIP 107171 / LMG 19424 / R1)</name>
    <name type="common">Ralstonia taiwanensis (strain LMG 19424)</name>
    <dbReference type="NCBI Taxonomy" id="977880"/>
    <lineage>
        <taxon>Bacteria</taxon>
        <taxon>Pseudomonadati</taxon>
        <taxon>Pseudomonadota</taxon>
        <taxon>Betaproteobacteria</taxon>
        <taxon>Burkholderiales</taxon>
        <taxon>Burkholderiaceae</taxon>
        <taxon>Cupriavidus</taxon>
    </lineage>
</organism>
<protein>
    <submittedName>
        <fullName evidence="2">Uncharacterized protein</fullName>
    </submittedName>
</protein>
<evidence type="ECO:0000313" key="2">
    <source>
        <dbReference type="EMBL" id="CAQ72862.1"/>
    </source>
</evidence>
<dbReference type="eggNOG" id="ENOG5033R4Q">
    <property type="taxonomic scope" value="Bacteria"/>
</dbReference>
<proteinExistence type="predicted"/>
<dbReference type="HOGENOM" id="CLU_1438901_0_0_4"/>